<gene>
    <name evidence="2" type="ordered locus">Maqu_3195</name>
</gene>
<proteinExistence type="predicted"/>
<evidence type="ECO:0000256" key="1">
    <source>
        <dbReference type="SAM" id="MobiDB-lite"/>
    </source>
</evidence>
<organism evidence="2 3">
    <name type="scientific">Marinobacter nauticus (strain ATCC 700491 / DSM 11845 / VT8)</name>
    <name type="common">Marinobacter aquaeolei</name>
    <dbReference type="NCBI Taxonomy" id="351348"/>
    <lineage>
        <taxon>Bacteria</taxon>
        <taxon>Pseudomonadati</taxon>
        <taxon>Pseudomonadota</taxon>
        <taxon>Gammaproteobacteria</taxon>
        <taxon>Pseudomonadales</taxon>
        <taxon>Marinobacteraceae</taxon>
        <taxon>Marinobacter</taxon>
    </lineage>
</organism>
<dbReference type="AlphaFoldDB" id="A1U5K0"/>
<evidence type="ECO:0000313" key="3">
    <source>
        <dbReference type="Proteomes" id="UP000000998"/>
    </source>
</evidence>
<name>A1U5K0_MARN8</name>
<accession>A1U5K0</accession>
<reference evidence="3" key="1">
    <citation type="journal article" date="2011" name="Appl. Environ. Microbiol.">
        <title>Genomic potential of Marinobacter aquaeolei, a biogeochemical 'opportunitroph'.</title>
        <authorList>
            <person name="Singer E."/>
            <person name="Webb E.A."/>
            <person name="Nelson W.C."/>
            <person name="Heidelberg J.F."/>
            <person name="Ivanova N."/>
            <person name="Pati A."/>
            <person name="Edwards K.J."/>
        </authorList>
    </citation>
    <scope>NUCLEOTIDE SEQUENCE [LARGE SCALE GENOMIC DNA]</scope>
    <source>
        <strain evidence="3">ATCC 700491 / DSM 11845 / VT8</strain>
    </source>
</reference>
<evidence type="ECO:0000313" key="2">
    <source>
        <dbReference type="EMBL" id="ABM20269.1"/>
    </source>
</evidence>
<dbReference type="eggNOG" id="ENOG50340TV">
    <property type="taxonomic scope" value="Bacteria"/>
</dbReference>
<dbReference type="STRING" id="351348.Maqu_3195"/>
<sequence>MVSSCFVEIQPPTRPLRLMISALHQRKLLPTLVMLFALAGLSLSVIGESFSHGVANLAGDWESQPDGHPGSYGAHGHTHDFDEEPETSSVHHDAGNHTHETVDQLRVPFVSQSLTVLRQPVPFAGGSPRSLRYRLERPPKASIPA</sequence>
<dbReference type="KEGG" id="maq:Maqu_3195"/>
<dbReference type="HOGENOM" id="CLU_2046880_0_0_6"/>
<dbReference type="Proteomes" id="UP000000998">
    <property type="component" value="Chromosome"/>
</dbReference>
<dbReference type="EMBL" id="CP000514">
    <property type="protein sequence ID" value="ABM20269.1"/>
    <property type="molecule type" value="Genomic_DNA"/>
</dbReference>
<feature type="region of interest" description="Disordered" evidence="1">
    <location>
        <begin position="61"/>
        <end position="96"/>
    </location>
</feature>
<protein>
    <submittedName>
        <fullName evidence="2">Uncharacterized protein</fullName>
    </submittedName>
</protein>